<dbReference type="KEGG" id="alm:AO498_01725"/>
<evidence type="ECO:0000313" key="5">
    <source>
        <dbReference type="Proteomes" id="UP000073816"/>
    </source>
</evidence>
<name>A0A142EIY8_9BACT</name>
<dbReference type="AlphaFoldDB" id="A0A142EIY8"/>
<gene>
    <name evidence="4" type="ORF">AO498_01725</name>
</gene>
<evidence type="ECO:0000313" key="4">
    <source>
        <dbReference type="EMBL" id="AMQ55093.1"/>
    </source>
</evidence>
<accession>A0A142EIY8</accession>
<dbReference type="Pfam" id="PF01345">
    <property type="entry name" value="DUF11"/>
    <property type="match status" value="1"/>
</dbReference>
<protein>
    <recommendedName>
        <fullName evidence="6">Secretion system C-terminal sorting domain-containing protein</fullName>
    </recommendedName>
</protein>
<dbReference type="PATRIC" id="fig|1727163.4.peg.359"/>
<organism evidence="4 5">
    <name type="scientific">Algoriphagus sanaruensis</name>
    <dbReference type="NCBI Taxonomy" id="1727163"/>
    <lineage>
        <taxon>Bacteria</taxon>
        <taxon>Pseudomonadati</taxon>
        <taxon>Bacteroidota</taxon>
        <taxon>Cytophagia</taxon>
        <taxon>Cytophagales</taxon>
        <taxon>Cyclobacteriaceae</taxon>
        <taxon>Algoriphagus</taxon>
    </lineage>
</organism>
<dbReference type="STRING" id="1727163.AO498_01725"/>
<evidence type="ECO:0008006" key="6">
    <source>
        <dbReference type="Google" id="ProtNLM"/>
    </source>
</evidence>
<dbReference type="InterPro" id="IPR001434">
    <property type="entry name" value="OmcB-like_DUF11"/>
</dbReference>
<dbReference type="Gene3D" id="2.60.40.10">
    <property type="entry name" value="Immunoglobulins"/>
    <property type="match status" value="1"/>
</dbReference>
<feature type="domain" description="DUF11" evidence="2">
    <location>
        <begin position="638"/>
        <end position="751"/>
    </location>
</feature>
<sequence>MLWHAAYSSTSASGYGTRGYFLLPTNDGLSGSTYETNYQTDHRLFVFVKAGETVYWGFRAGTTSVGQWRVRWFFDSSDTSFFPDAKTSSEGMTTVSYSNGMYTYNTGGDTYKQYYAQGSTVNYQGRPYDALQAKIGPSLLPGGAGGYSPHYFTNTTGQDRAFWVEFTNTSDDFINIGGFHIDYWDITVADASGEIKNGRVYSKFWSISNSRLTPDVTSLTITTSGVADSYAFGPDFGFYIPVDNTFTTDQDDDYFVKRIRVPGGSGGWTNFFANQDGPINSGDYQQNRRSKEGTSSNIQYPLFLNDPDRTIWKTTTPPTASLNLDYREKTAPETGGEAVVDLSISMPGIVDILVDLNDNEEFDEGIDLILSYNFENPGTYQIIWDGVDASGNELPLGANINFVASVIFFPVHFPIYDFEQSLGIRITNIRPGTQEDNVIYWDDSQLSIDGLSSGQTAADPRVNVTGILSPEHSWFATGDNGFANNRTINTWAASYYTEVKERGNFFFLAITGNIFLDSNALDDNLVGGTAPPIQPLFVSLLHAETNEVARVASVSSSGFYSLRKIGNGNYIAILSQDSLAVGALTASPGLPVFWENTGEKLGSGQGHDGTINGILTGIILNGTSISDANFGIRPINSDLIATKTVNIEEPEFGTEVTFTITVTNNGYSEAENVQVLENIPNGYVYRSHSLTNGSFDPITNIWNIGLLPAGMTETMTLTARVEEDNEGYVNNVLVTSTTPDSDPSNNSDQAETTPFRVLSVAWLDFTGNVSEQHVELNWSTAREKGSKVFKVQRSRDQNTWIDVCEMVGSGTTNDISKYTIVDERPFLGSNFYRIVQINEEGEITYSKLIGVNFDSELEINVFPNPFVNYIEVEAQQIDELQLDLIDSEGICLDAPIVERSTHHIKLDLSHLPAGTYVLKLSNPQRALCKKIVKNF</sequence>
<dbReference type="NCBIfam" id="TIGR01451">
    <property type="entry name" value="B_ant_repeat"/>
    <property type="match status" value="1"/>
</dbReference>
<evidence type="ECO:0000256" key="1">
    <source>
        <dbReference type="SAM" id="MobiDB-lite"/>
    </source>
</evidence>
<feature type="domain" description="Secretion system C-terminal sorting" evidence="3">
    <location>
        <begin position="861"/>
        <end position="932"/>
    </location>
</feature>
<dbReference type="PANTHER" id="PTHR34819:SF3">
    <property type="entry name" value="CELL SURFACE PROTEIN"/>
    <property type="match status" value="1"/>
</dbReference>
<keyword evidence="5" id="KW-1185">Reference proteome</keyword>
<evidence type="ECO:0000259" key="2">
    <source>
        <dbReference type="Pfam" id="PF01345"/>
    </source>
</evidence>
<dbReference type="InterPro" id="IPR051172">
    <property type="entry name" value="Chlamydia_OmcB"/>
</dbReference>
<feature type="compositionally biased region" description="Polar residues" evidence="1">
    <location>
        <begin position="282"/>
        <end position="299"/>
    </location>
</feature>
<dbReference type="InterPro" id="IPR013783">
    <property type="entry name" value="Ig-like_fold"/>
</dbReference>
<dbReference type="Pfam" id="PF18962">
    <property type="entry name" value="Por_Secre_tail"/>
    <property type="match status" value="1"/>
</dbReference>
<reference evidence="5" key="1">
    <citation type="submission" date="2015-09" db="EMBL/GenBank/DDBJ databases">
        <title>Complete sequence of Algoriphagus sp. M8-2.</title>
        <authorList>
            <person name="Shintani M."/>
        </authorList>
    </citation>
    <scope>NUCLEOTIDE SEQUENCE [LARGE SCALE GENOMIC DNA]</scope>
    <source>
        <strain evidence="5">M8-2</strain>
    </source>
</reference>
<dbReference type="NCBIfam" id="TIGR04183">
    <property type="entry name" value="Por_Secre_tail"/>
    <property type="match status" value="1"/>
</dbReference>
<evidence type="ECO:0000259" key="3">
    <source>
        <dbReference type="Pfam" id="PF18962"/>
    </source>
</evidence>
<dbReference type="EMBL" id="CP012836">
    <property type="protein sequence ID" value="AMQ55093.1"/>
    <property type="molecule type" value="Genomic_DNA"/>
</dbReference>
<dbReference type="Proteomes" id="UP000073816">
    <property type="component" value="Chromosome"/>
</dbReference>
<reference evidence="4 5" key="2">
    <citation type="journal article" date="2016" name="Genome Announc.">
        <title>Complete Genome Sequence of Algoriphagus sp. Strain M8-2, Isolated from a Brackish Lake.</title>
        <authorList>
            <person name="Muraguchi Y."/>
            <person name="Kushimoto K."/>
            <person name="Ohtsubo Y."/>
            <person name="Suzuki T."/>
            <person name="Dohra H."/>
            <person name="Kimbara K."/>
            <person name="Shintani M."/>
        </authorList>
    </citation>
    <scope>NUCLEOTIDE SEQUENCE [LARGE SCALE GENOMIC DNA]</scope>
    <source>
        <strain evidence="4 5">M8-2</strain>
    </source>
</reference>
<dbReference type="InterPro" id="IPR026444">
    <property type="entry name" value="Secre_tail"/>
</dbReference>
<proteinExistence type="predicted"/>
<feature type="region of interest" description="Disordered" evidence="1">
    <location>
        <begin position="279"/>
        <end position="299"/>
    </location>
</feature>
<dbReference type="InterPro" id="IPR047589">
    <property type="entry name" value="DUF11_rpt"/>
</dbReference>
<dbReference type="PANTHER" id="PTHR34819">
    <property type="entry name" value="LARGE CYSTEINE-RICH PERIPLASMIC PROTEIN OMCB"/>
    <property type="match status" value="1"/>
</dbReference>